<evidence type="ECO:0000256" key="1">
    <source>
        <dbReference type="SAM" id="MobiDB-lite"/>
    </source>
</evidence>
<dbReference type="RefSeq" id="WP_165120483.1">
    <property type="nucleotide sequence ID" value="NZ_JAAKZG010000013.1"/>
</dbReference>
<protein>
    <submittedName>
        <fullName evidence="2">Uncharacterized protein</fullName>
    </submittedName>
</protein>
<dbReference type="AlphaFoldDB" id="A0A7C9RA82"/>
<feature type="compositionally biased region" description="Polar residues" evidence="1">
    <location>
        <begin position="64"/>
        <end position="87"/>
    </location>
</feature>
<reference evidence="2 3" key="1">
    <citation type="submission" date="2020-02" db="EMBL/GenBank/DDBJ databases">
        <title>Genome sequence of the type strain CGMCC 1.15528 of Mesorhizobium zhangyense.</title>
        <authorList>
            <person name="Gao J."/>
            <person name="Sun J."/>
        </authorList>
    </citation>
    <scope>NUCLEOTIDE SEQUENCE [LARGE SCALE GENOMIC DNA]</scope>
    <source>
        <strain evidence="2 3">CGMCC 1.15528</strain>
    </source>
</reference>
<accession>A0A7C9RA82</accession>
<dbReference type="EMBL" id="JAAKZG010000013">
    <property type="protein sequence ID" value="NGN44080.1"/>
    <property type="molecule type" value="Genomic_DNA"/>
</dbReference>
<proteinExistence type="predicted"/>
<evidence type="ECO:0000313" key="3">
    <source>
        <dbReference type="Proteomes" id="UP000481252"/>
    </source>
</evidence>
<comment type="caution">
    <text evidence="2">The sequence shown here is derived from an EMBL/GenBank/DDBJ whole genome shotgun (WGS) entry which is preliminary data.</text>
</comment>
<evidence type="ECO:0000313" key="2">
    <source>
        <dbReference type="EMBL" id="NGN44080.1"/>
    </source>
</evidence>
<dbReference type="Proteomes" id="UP000481252">
    <property type="component" value="Unassembled WGS sequence"/>
</dbReference>
<keyword evidence="3" id="KW-1185">Reference proteome</keyword>
<feature type="region of interest" description="Disordered" evidence="1">
    <location>
        <begin position="56"/>
        <end position="87"/>
    </location>
</feature>
<gene>
    <name evidence="2" type="ORF">G6N74_23720</name>
</gene>
<name>A0A7C9RA82_9HYPH</name>
<sequence length="87" mass="9479">MVRYESEYAGRYKHWSKDDINLLKRLARKNESVALIARRLNRTVGAVRTRASAEGISLARASSDAESVPTSSKTIPDQRAASSAGSA</sequence>
<organism evidence="2 3">
    <name type="scientific">Mesorhizobium zhangyense</name>
    <dbReference type="NCBI Taxonomy" id="1776730"/>
    <lineage>
        <taxon>Bacteria</taxon>
        <taxon>Pseudomonadati</taxon>
        <taxon>Pseudomonadota</taxon>
        <taxon>Alphaproteobacteria</taxon>
        <taxon>Hyphomicrobiales</taxon>
        <taxon>Phyllobacteriaceae</taxon>
        <taxon>Mesorhizobium</taxon>
    </lineage>
</organism>